<comment type="caution">
    <text evidence="3">The sequence shown here is derived from an EMBL/GenBank/DDBJ whole genome shotgun (WGS) entry which is preliminary data.</text>
</comment>
<dbReference type="Proteomes" id="UP000295023">
    <property type="component" value="Unassembled WGS sequence"/>
</dbReference>
<dbReference type="EMBL" id="SKBM01000034">
    <property type="protein sequence ID" value="TCZ54237.1"/>
    <property type="molecule type" value="Genomic_DNA"/>
</dbReference>
<feature type="domain" description="HTH merR-type" evidence="2">
    <location>
        <begin position="20"/>
        <end position="84"/>
    </location>
</feature>
<dbReference type="Pfam" id="PF13411">
    <property type="entry name" value="MerR_1"/>
    <property type="match status" value="1"/>
</dbReference>
<evidence type="ECO:0000256" key="1">
    <source>
        <dbReference type="SAM" id="MobiDB-lite"/>
    </source>
</evidence>
<evidence type="ECO:0000313" key="4">
    <source>
        <dbReference type="Proteomes" id="UP000295023"/>
    </source>
</evidence>
<proteinExistence type="predicted"/>
<feature type="region of interest" description="Disordered" evidence="1">
    <location>
        <begin position="128"/>
        <end position="159"/>
    </location>
</feature>
<dbReference type="PROSITE" id="PS50937">
    <property type="entry name" value="HTH_MERR_2"/>
    <property type="match status" value="1"/>
</dbReference>
<dbReference type="SMART" id="SM00422">
    <property type="entry name" value="HTH_MERR"/>
    <property type="match status" value="1"/>
</dbReference>
<dbReference type="CDD" id="cd00592">
    <property type="entry name" value="HTH_MerR-like"/>
    <property type="match status" value="1"/>
</dbReference>
<reference evidence="3 4" key="1">
    <citation type="submission" date="2019-03" db="EMBL/GenBank/DDBJ databases">
        <title>Paracraurococcus aquatilis NE82 genome sequence.</title>
        <authorList>
            <person name="Zhao Y."/>
            <person name="Du Z."/>
        </authorList>
    </citation>
    <scope>NUCLEOTIDE SEQUENCE [LARGE SCALE GENOMIC DNA]</scope>
    <source>
        <strain evidence="3 4">NE82</strain>
    </source>
</reference>
<dbReference type="InterPro" id="IPR009061">
    <property type="entry name" value="DNA-bd_dom_put_sf"/>
</dbReference>
<accession>A0A4V2WJJ4</accession>
<sequence>MSICSFHPRCMTETEPTLAELAAASGLEPRTIRSWVAGGLLPGPRSRGPGARYPADTLERLLAIRGMRDRLGMPLAAIRQELLVATPEQLQAHAARAAALAPEPTQPAPAASSALDYLRGLRERTAPEPMAEAATPSPRPLPADTPESPPSHQGSLALPPTGFEALERRLAVTRRPPARKARAEEWLRLPITPDVELAIRGRLDAEQRARLERCADLIRDILLGREP</sequence>
<evidence type="ECO:0000313" key="3">
    <source>
        <dbReference type="EMBL" id="TCZ54237.1"/>
    </source>
</evidence>
<dbReference type="SUPFAM" id="SSF46955">
    <property type="entry name" value="Putative DNA-binding domain"/>
    <property type="match status" value="1"/>
</dbReference>
<gene>
    <name evidence="3" type="ORF">EXY23_23675</name>
</gene>
<organism evidence="3 4">
    <name type="scientific">Roseicella aquatilis</name>
    <dbReference type="NCBI Taxonomy" id="2527868"/>
    <lineage>
        <taxon>Bacteria</taxon>
        <taxon>Pseudomonadati</taxon>
        <taxon>Pseudomonadota</taxon>
        <taxon>Alphaproteobacteria</taxon>
        <taxon>Acetobacterales</taxon>
        <taxon>Roseomonadaceae</taxon>
        <taxon>Roseicella</taxon>
    </lineage>
</organism>
<evidence type="ECO:0000259" key="2">
    <source>
        <dbReference type="PROSITE" id="PS50937"/>
    </source>
</evidence>
<feature type="compositionally biased region" description="Pro residues" evidence="1">
    <location>
        <begin position="137"/>
        <end position="149"/>
    </location>
</feature>
<dbReference type="GO" id="GO:0006355">
    <property type="term" value="P:regulation of DNA-templated transcription"/>
    <property type="evidence" value="ECO:0007669"/>
    <property type="project" value="InterPro"/>
</dbReference>
<dbReference type="GO" id="GO:0003677">
    <property type="term" value="F:DNA binding"/>
    <property type="evidence" value="ECO:0007669"/>
    <property type="project" value="InterPro"/>
</dbReference>
<keyword evidence="4" id="KW-1185">Reference proteome</keyword>
<dbReference type="AlphaFoldDB" id="A0A4V2WJJ4"/>
<dbReference type="InterPro" id="IPR000551">
    <property type="entry name" value="MerR-type_HTH_dom"/>
</dbReference>
<protein>
    <submittedName>
        <fullName evidence="3">MerR family transcriptional regulator</fullName>
    </submittedName>
</protein>
<dbReference type="OrthoDB" id="7858492at2"/>
<name>A0A4V2WJJ4_9PROT</name>
<dbReference type="Gene3D" id="1.10.1660.10">
    <property type="match status" value="1"/>
</dbReference>